<dbReference type="EMBL" id="CP026512">
    <property type="protein sequence ID" value="QAX82190.1"/>
    <property type="molecule type" value="Genomic_DNA"/>
</dbReference>
<dbReference type="InterPro" id="IPR039255">
    <property type="entry name" value="YceD_bac"/>
</dbReference>
<gene>
    <name evidence="6" type="ORF">C3B55_00881</name>
</gene>
<comment type="function">
    <text evidence="1">Plays a role in synthesis, processing and/or stability of 23S rRNA.</text>
</comment>
<dbReference type="PANTHER" id="PTHR38099:SF1">
    <property type="entry name" value="LARGE RIBOSOMAL RNA SUBUNIT ACCUMULATION PROTEIN YCED"/>
    <property type="match status" value="1"/>
</dbReference>
<evidence type="ECO:0000256" key="2">
    <source>
        <dbReference type="ARBA" id="ARBA00010740"/>
    </source>
</evidence>
<evidence type="ECO:0000256" key="3">
    <source>
        <dbReference type="ARBA" id="ARBA00015716"/>
    </source>
</evidence>
<evidence type="ECO:0000256" key="1">
    <source>
        <dbReference type="ARBA" id="ARBA00002868"/>
    </source>
</evidence>
<evidence type="ECO:0000313" key="7">
    <source>
        <dbReference type="Proteomes" id="UP000288953"/>
    </source>
</evidence>
<protein>
    <recommendedName>
        <fullName evidence="3">Large ribosomal RNA subunit accumulation protein YceD</fullName>
    </recommendedName>
    <alternativeName>
        <fullName evidence="5">23S rRNA accumulation protein YceD</fullName>
    </alternativeName>
</protein>
<evidence type="ECO:0000256" key="4">
    <source>
        <dbReference type="ARBA" id="ARBA00022517"/>
    </source>
</evidence>
<evidence type="ECO:0000256" key="5">
    <source>
        <dbReference type="ARBA" id="ARBA00031841"/>
    </source>
</evidence>
<dbReference type="PANTHER" id="PTHR38099">
    <property type="entry name" value="LARGE RIBOSOMAL RNA SUBUNIT ACCUMULATION PROTEIN YCED"/>
    <property type="match status" value="1"/>
</dbReference>
<proteinExistence type="inferred from homology"/>
<organism evidence="6 7">
    <name type="scientific">Candidatus Pseudomonas adelgestsugas</name>
    <dbReference type="NCBI Taxonomy" id="1302376"/>
    <lineage>
        <taxon>Bacteria</taxon>
        <taxon>Pseudomonadati</taxon>
        <taxon>Pseudomonadota</taxon>
        <taxon>Gammaproteobacteria</taxon>
        <taxon>Pseudomonadales</taxon>
        <taxon>Pseudomonadaceae</taxon>
        <taxon>Pseudomonas</taxon>
    </lineage>
</organism>
<sequence length="180" mass="20642">MFTPMLNNAFPIQVNPYKLADSNISLQGEMLLACFDRLCSQSFNTLNMVQIKFIFKRDERKSVVINSIINTEGQMVCQRCLELFTMPIHSKCNYVVVKEGADTQSLLKDYEVLELSADHLNLHELIEDELLLALPIVPVHNAEECQQPTWLNAEPKLSDNEIIRYSPFSILAQFKHNLNV</sequence>
<keyword evidence="4" id="KW-0690">Ribosome biogenesis</keyword>
<comment type="similarity">
    <text evidence="2">Belongs to the DUF177 domain family.</text>
</comment>
<keyword evidence="7" id="KW-1185">Reference proteome</keyword>
<dbReference type="Pfam" id="PF02620">
    <property type="entry name" value="YceD"/>
    <property type="match status" value="1"/>
</dbReference>
<accession>A0ABX5R982</accession>
<dbReference type="Proteomes" id="UP000288953">
    <property type="component" value="Chromosome"/>
</dbReference>
<evidence type="ECO:0000313" key="6">
    <source>
        <dbReference type="EMBL" id="QAX82190.1"/>
    </source>
</evidence>
<name>A0ABX5R982_9PSED</name>
<reference evidence="6 7" key="1">
    <citation type="journal article" date="2018" name="Genome Biol. Evol.">
        <title>Partnering With a Pest: Genomes of Hemlock Woolly Adelgid Symbionts Reveal Atypical Nutritional Provisioning Patterns in Dual-Obligate Bacteria.</title>
        <authorList>
            <person name="Weglarz K.M."/>
            <person name="Havill N.P."/>
            <person name="Burke G.R."/>
            <person name="von Dohlen C.D."/>
        </authorList>
    </citation>
    <scope>NUCLEOTIDE SEQUENCE [LARGE SCALE GENOMIC DNA]</scope>
    <source>
        <strain evidence="6 7">HWA_ENA</strain>
    </source>
</reference>
<dbReference type="InterPro" id="IPR003772">
    <property type="entry name" value="YceD"/>
</dbReference>